<sequence>WLYRNPRPHNVIHARDTEATDEAFQERLRIYGIKSKPITYNVLSSQEGTDWRDTIYYVASTVRTSYHSVFNVSLGQLVFGQSRAKLVHVTDGPFPINSVYDHGTVTSDKDGLRSNTAACCPFYYTKLTQRHGEVQQGRTSQIADEGIIYVSSNCGILEGN</sequence>
<evidence type="ECO:0000313" key="2">
    <source>
        <dbReference type="Proteomes" id="UP000198211"/>
    </source>
</evidence>
<gene>
    <name evidence="1" type="ORF">PHMEG_00027743</name>
</gene>
<name>A0A225V681_9STRA</name>
<dbReference type="AlphaFoldDB" id="A0A225V681"/>
<evidence type="ECO:0000313" key="1">
    <source>
        <dbReference type="EMBL" id="OWZ00961.1"/>
    </source>
</evidence>
<dbReference type="EMBL" id="NBNE01007205">
    <property type="protein sequence ID" value="OWZ00961.1"/>
    <property type="molecule type" value="Genomic_DNA"/>
</dbReference>
<protein>
    <submittedName>
        <fullName evidence="1">Uncharacterized protein</fullName>
    </submittedName>
</protein>
<accession>A0A225V681</accession>
<feature type="non-terminal residue" evidence="1">
    <location>
        <position position="1"/>
    </location>
</feature>
<keyword evidence="2" id="KW-1185">Reference proteome</keyword>
<proteinExistence type="predicted"/>
<organism evidence="1 2">
    <name type="scientific">Phytophthora megakarya</name>
    <dbReference type="NCBI Taxonomy" id="4795"/>
    <lineage>
        <taxon>Eukaryota</taxon>
        <taxon>Sar</taxon>
        <taxon>Stramenopiles</taxon>
        <taxon>Oomycota</taxon>
        <taxon>Peronosporomycetes</taxon>
        <taxon>Peronosporales</taxon>
        <taxon>Peronosporaceae</taxon>
        <taxon>Phytophthora</taxon>
    </lineage>
</organism>
<reference evidence="2" key="1">
    <citation type="submission" date="2017-03" db="EMBL/GenBank/DDBJ databases">
        <title>Phytopthora megakarya and P. palmivora, two closely related causual agents of cacao black pod achieved similar genome size and gene model numbers by different mechanisms.</title>
        <authorList>
            <person name="Ali S."/>
            <person name="Shao J."/>
            <person name="Larry D.J."/>
            <person name="Kronmiller B."/>
            <person name="Shen D."/>
            <person name="Strem M.D."/>
            <person name="Melnick R.L."/>
            <person name="Guiltinan M.J."/>
            <person name="Tyler B.M."/>
            <person name="Meinhardt L.W."/>
            <person name="Bailey B.A."/>
        </authorList>
    </citation>
    <scope>NUCLEOTIDE SEQUENCE [LARGE SCALE GENOMIC DNA]</scope>
    <source>
        <strain evidence="2">zdho120</strain>
    </source>
</reference>
<dbReference type="Proteomes" id="UP000198211">
    <property type="component" value="Unassembled WGS sequence"/>
</dbReference>
<comment type="caution">
    <text evidence="1">The sequence shown here is derived from an EMBL/GenBank/DDBJ whole genome shotgun (WGS) entry which is preliminary data.</text>
</comment>